<reference evidence="1" key="1">
    <citation type="submission" date="2020-05" db="EMBL/GenBank/DDBJ databases">
        <authorList>
            <person name="Zhu T."/>
            <person name="Keshari N."/>
            <person name="Lu X."/>
        </authorList>
    </citation>
    <scope>NUCLEOTIDE SEQUENCE</scope>
    <source>
        <strain evidence="1">NK1-22</strain>
    </source>
</reference>
<proteinExistence type="predicted"/>
<dbReference type="EMBL" id="CP053540">
    <property type="protein sequence ID" value="WOB43573.1"/>
    <property type="molecule type" value="Genomic_DNA"/>
</dbReference>
<name>A0AA97BPX8_9CYAN</name>
<dbReference type="RefSeq" id="WP_316793159.1">
    <property type="nucleotide sequence ID" value="NZ_CP053540.1"/>
</dbReference>
<evidence type="ECO:0000313" key="1">
    <source>
        <dbReference type="EMBL" id="WOB43573.1"/>
    </source>
</evidence>
<sequence>MKATRATVELGSISIEGFMLPDGSYRMSQTQAAECVGLSERNARDFLRSKGLKALLGEGDTPAIFEIEPDAGQARGASRARGLPLEVVSAYWLWQAFRGNQSTLALCMALMTESPERQFDAAFEVERTEGDRNQRLAQRLQQLERIIKSVGLGMALDDDIRRENAYLMRVLRENGIDPYGLLGESP</sequence>
<organism evidence="1">
    <name type="scientific">Thermoleptolyngbya oregonensis NK1-22</name>
    <dbReference type="NCBI Taxonomy" id="2547457"/>
    <lineage>
        <taxon>Bacteria</taxon>
        <taxon>Bacillati</taxon>
        <taxon>Cyanobacteriota</taxon>
        <taxon>Cyanophyceae</taxon>
        <taxon>Oculatellales</taxon>
        <taxon>Oculatellaceae</taxon>
        <taxon>Thermoleptolyngbya</taxon>
    </lineage>
</organism>
<protein>
    <submittedName>
        <fullName evidence="1">Uncharacterized protein</fullName>
    </submittedName>
</protein>
<dbReference type="KEGG" id="tog:HNI00_10715"/>
<accession>A0AA97BPX8</accession>
<dbReference type="AlphaFoldDB" id="A0AA97BPX8"/>
<gene>
    <name evidence="1" type="ORF">HNI00_10715</name>
</gene>